<accession>A0A072UH70</accession>
<dbReference type="Proteomes" id="UP000002051">
    <property type="component" value="Chromosome 6"/>
</dbReference>
<evidence type="ECO:0000313" key="2">
    <source>
        <dbReference type="EnsemblPlants" id="KEH25145"/>
    </source>
</evidence>
<dbReference type="HOGENOM" id="CLU_2674846_0_0_1"/>
<gene>
    <name evidence="1" type="ordered locus">MTR_6g015945</name>
</gene>
<reference evidence="2" key="3">
    <citation type="submission" date="2015-04" db="UniProtKB">
        <authorList>
            <consortium name="EnsemblPlants"/>
        </authorList>
    </citation>
    <scope>IDENTIFICATION</scope>
    <source>
        <strain evidence="2">cv. Jemalong A17</strain>
    </source>
</reference>
<sequence length="75" mass="8522">MRPLGCDLPRRLEAEPVDHTEILTCGVYKSRLTRYTRLKSDCTCGSYGDPYVWVLPFIRFSQGNEDQGSITSAHI</sequence>
<evidence type="ECO:0000313" key="1">
    <source>
        <dbReference type="EMBL" id="KEH25145.1"/>
    </source>
</evidence>
<dbReference type="AlphaFoldDB" id="A0A072UH70"/>
<organism evidence="1 3">
    <name type="scientific">Medicago truncatula</name>
    <name type="common">Barrel medic</name>
    <name type="synonym">Medicago tribuloides</name>
    <dbReference type="NCBI Taxonomy" id="3880"/>
    <lineage>
        <taxon>Eukaryota</taxon>
        <taxon>Viridiplantae</taxon>
        <taxon>Streptophyta</taxon>
        <taxon>Embryophyta</taxon>
        <taxon>Tracheophyta</taxon>
        <taxon>Spermatophyta</taxon>
        <taxon>Magnoliopsida</taxon>
        <taxon>eudicotyledons</taxon>
        <taxon>Gunneridae</taxon>
        <taxon>Pentapetalae</taxon>
        <taxon>rosids</taxon>
        <taxon>fabids</taxon>
        <taxon>Fabales</taxon>
        <taxon>Fabaceae</taxon>
        <taxon>Papilionoideae</taxon>
        <taxon>50 kb inversion clade</taxon>
        <taxon>NPAAA clade</taxon>
        <taxon>Hologalegina</taxon>
        <taxon>IRL clade</taxon>
        <taxon>Trifolieae</taxon>
        <taxon>Medicago</taxon>
    </lineage>
</organism>
<reference evidence="1 3" key="1">
    <citation type="journal article" date="2011" name="Nature">
        <title>The Medicago genome provides insight into the evolution of rhizobial symbioses.</title>
        <authorList>
            <person name="Young N.D."/>
            <person name="Debelle F."/>
            <person name="Oldroyd G.E."/>
            <person name="Geurts R."/>
            <person name="Cannon S.B."/>
            <person name="Udvardi M.K."/>
            <person name="Benedito V.A."/>
            <person name="Mayer K.F."/>
            <person name="Gouzy J."/>
            <person name="Schoof H."/>
            <person name="Van de Peer Y."/>
            <person name="Proost S."/>
            <person name="Cook D.R."/>
            <person name="Meyers B.C."/>
            <person name="Spannagl M."/>
            <person name="Cheung F."/>
            <person name="De Mita S."/>
            <person name="Krishnakumar V."/>
            <person name="Gundlach H."/>
            <person name="Zhou S."/>
            <person name="Mudge J."/>
            <person name="Bharti A.K."/>
            <person name="Murray J.D."/>
            <person name="Naoumkina M.A."/>
            <person name="Rosen B."/>
            <person name="Silverstein K.A."/>
            <person name="Tang H."/>
            <person name="Rombauts S."/>
            <person name="Zhao P.X."/>
            <person name="Zhou P."/>
            <person name="Barbe V."/>
            <person name="Bardou P."/>
            <person name="Bechner M."/>
            <person name="Bellec A."/>
            <person name="Berger A."/>
            <person name="Berges H."/>
            <person name="Bidwell S."/>
            <person name="Bisseling T."/>
            <person name="Choisne N."/>
            <person name="Couloux A."/>
            <person name="Denny R."/>
            <person name="Deshpande S."/>
            <person name="Dai X."/>
            <person name="Doyle J.J."/>
            <person name="Dudez A.M."/>
            <person name="Farmer A.D."/>
            <person name="Fouteau S."/>
            <person name="Franken C."/>
            <person name="Gibelin C."/>
            <person name="Gish J."/>
            <person name="Goldstein S."/>
            <person name="Gonzalez A.J."/>
            <person name="Green P.J."/>
            <person name="Hallab A."/>
            <person name="Hartog M."/>
            <person name="Hua A."/>
            <person name="Humphray S.J."/>
            <person name="Jeong D.H."/>
            <person name="Jing Y."/>
            <person name="Jocker A."/>
            <person name="Kenton S.M."/>
            <person name="Kim D.J."/>
            <person name="Klee K."/>
            <person name="Lai H."/>
            <person name="Lang C."/>
            <person name="Lin S."/>
            <person name="Macmil S.L."/>
            <person name="Magdelenat G."/>
            <person name="Matthews L."/>
            <person name="McCorrison J."/>
            <person name="Monaghan E.L."/>
            <person name="Mun J.H."/>
            <person name="Najar F.Z."/>
            <person name="Nicholson C."/>
            <person name="Noirot C."/>
            <person name="O'Bleness M."/>
            <person name="Paule C.R."/>
            <person name="Poulain J."/>
            <person name="Prion F."/>
            <person name="Qin B."/>
            <person name="Qu C."/>
            <person name="Retzel E.F."/>
            <person name="Riddle C."/>
            <person name="Sallet E."/>
            <person name="Samain S."/>
            <person name="Samson N."/>
            <person name="Sanders I."/>
            <person name="Saurat O."/>
            <person name="Scarpelli C."/>
            <person name="Schiex T."/>
            <person name="Segurens B."/>
            <person name="Severin A.J."/>
            <person name="Sherrier D.J."/>
            <person name="Shi R."/>
            <person name="Sims S."/>
            <person name="Singer S.R."/>
            <person name="Sinharoy S."/>
            <person name="Sterck L."/>
            <person name="Viollet A."/>
            <person name="Wang B.B."/>
            <person name="Wang K."/>
            <person name="Wang M."/>
            <person name="Wang X."/>
            <person name="Warfsmann J."/>
            <person name="Weissenbach J."/>
            <person name="White D.D."/>
            <person name="White J.D."/>
            <person name="Wiley G.B."/>
            <person name="Wincker P."/>
            <person name="Xing Y."/>
            <person name="Yang L."/>
            <person name="Yao Z."/>
            <person name="Ying F."/>
            <person name="Zhai J."/>
            <person name="Zhou L."/>
            <person name="Zuber A."/>
            <person name="Denarie J."/>
            <person name="Dixon R.A."/>
            <person name="May G.D."/>
            <person name="Schwartz D.C."/>
            <person name="Rogers J."/>
            <person name="Quetier F."/>
            <person name="Town C.D."/>
            <person name="Roe B.A."/>
        </authorList>
    </citation>
    <scope>NUCLEOTIDE SEQUENCE [LARGE SCALE GENOMIC DNA]</scope>
    <source>
        <strain evidence="1">A17</strain>
        <strain evidence="2 3">cv. Jemalong A17</strain>
    </source>
</reference>
<proteinExistence type="predicted"/>
<protein>
    <submittedName>
        <fullName evidence="1 2">Uncharacterized protein</fullName>
    </submittedName>
</protein>
<evidence type="ECO:0000313" key="3">
    <source>
        <dbReference type="Proteomes" id="UP000002051"/>
    </source>
</evidence>
<keyword evidence="3" id="KW-1185">Reference proteome</keyword>
<reference evidence="1 3" key="2">
    <citation type="journal article" date="2014" name="BMC Genomics">
        <title>An improved genome release (version Mt4.0) for the model legume Medicago truncatula.</title>
        <authorList>
            <person name="Tang H."/>
            <person name="Krishnakumar V."/>
            <person name="Bidwell S."/>
            <person name="Rosen B."/>
            <person name="Chan A."/>
            <person name="Zhou S."/>
            <person name="Gentzbittel L."/>
            <person name="Childs K.L."/>
            <person name="Yandell M."/>
            <person name="Gundlach H."/>
            <person name="Mayer K.F."/>
            <person name="Schwartz D.C."/>
            <person name="Town C.D."/>
        </authorList>
    </citation>
    <scope>GENOME REANNOTATION</scope>
    <source>
        <strain evidence="1">A17</strain>
        <strain evidence="2 3">cv. Jemalong A17</strain>
    </source>
</reference>
<name>A0A072UH70_MEDTR</name>
<dbReference type="EMBL" id="CM001222">
    <property type="protein sequence ID" value="KEH25145.1"/>
    <property type="molecule type" value="Genomic_DNA"/>
</dbReference>
<dbReference type="EnsemblPlants" id="KEH25145">
    <property type="protein sequence ID" value="KEH25145"/>
    <property type="gene ID" value="MTR_6g015945"/>
</dbReference>